<keyword evidence="3" id="KW-1185">Reference proteome</keyword>
<feature type="compositionally biased region" description="Basic and acidic residues" evidence="1">
    <location>
        <begin position="152"/>
        <end position="167"/>
    </location>
</feature>
<evidence type="ECO:0000313" key="3">
    <source>
        <dbReference type="Proteomes" id="UP000821853"/>
    </source>
</evidence>
<protein>
    <submittedName>
        <fullName evidence="2">Uncharacterized protein</fullName>
    </submittedName>
</protein>
<dbReference type="VEuPathDB" id="VectorBase:HLOH_064322"/>
<accession>A0A9J6FGX6</accession>
<evidence type="ECO:0000256" key="1">
    <source>
        <dbReference type="SAM" id="MobiDB-lite"/>
    </source>
</evidence>
<evidence type="ECO:0000313" key="2">
    <source>
        <dbReference type="EMBL" id="KAH9361688.1"/>
    </source>
</evidence>
<dbReference type="AlphaFoldDB" id="A0A9J6FGX6"/>
<dbReference type="EMBL" id="JABSTR010000001">
    <property type="protein sequence ID" value="KAH9361688.1"/>
    <property type="molecule type" value="Genomic_DNA"/>
</dbReference>
<name>A0A9J6FGX6_HAELO</name>
<feature type="region of interest" description="Disordered" evidence="1">
    <location>
        <begin position="54"/>
        <end position="118"/>
    </location>
</feature>
<feature type="region of interest" description="Disordered" evidence="1">
    <location>
        <begin position="152"/>
        <end position="178"/>
    </location>
</feature>
<comment type="caution">
    <text evidence="2">The sequence shown here is derived from an EMBL/GenBank/DDBJ whole genome shotgun (WGS) entry which is preliminary data.</text>
</comment>
<dbReference type="Proteomes" id="UP000821853">
    <property type="component" value="Chromosome 1"/>
</dbReference>
<organism evidence="2 3">
    <name type="scientific">Haemaphysalis longicornis</name>
    <name type="common">Bush tick</name>
    <dbReference type="NCBI Taxonomy" id="44386"/>
    <lineage>
        <taxon>Eukaryota</taxon>
        <taxon>Metazoa</taxon>
        <taxon>Ecdysozoa</taxon>
        <taxon>Arthropoda</taxon>
        <taxon>Chelicerata</taxon>
        <taxon>Arachnida</taxon>
        <taxon>Acari</taxon>
        <taxon>Parasitiformes</taxon>
        <taxon>Ixodida</taxon>
        <taxon>Ixodoidea</taxon>
        <taxon>Ixodidae</taxon>
        <taxon>Haemaphysalinae</taxon>
        <taxon>Haemaphysalis</taxon>
    </lineage>
</organism>
<gene>
    <name evidence="2" type="ORF">HPB48_005159</name>
</gene>
<reference evidence="2 3" key="1">
    <citation type="journal article" date="2020" name="Cell">
        <title>Large-Scale Comparative Analyses of Tick Genomes Elucidate Their Genetic Diversity and Vector Capacities.</title>
        <authorList>
            <consortium name="Tick Genome and Microbiome Consortium (TIGMIC)"/>
            <person name="Jia N."/>
            <person name="Wang J."/>
            <person name="Shi W."/>
            <person name="Du L."/>
            <person name="Sun Y."/>
            <person name="Zhan W."/>
            <person name="Jiang J.F."/>
            <person name="Wang Q."/>
            <person name="Zhang B."/>
            <person name="Ji P."/>
            <person name="Bell-Sakyi L."/>
            <person name="Cui X.M."/>
            <person name="Yuan T.T."/>
            <person name="Jiang B.G."/>
            <person name="Yang W.F."/>
            <person name="Lam T.T."/>
            <person name="Chang Q.C."/>
            <person name="Ding S.J."/>
            <person name="Wang X.J."/>
            <person name="Zhu J.G."/>
            <person name="Ruan X.D."/>
            <person name="Zhao L."/>
            <person name="Wei J.T."/>
            <person name="Ye R.Z."/>
            <person name="Que T.C."/>
            <person name="Du C.H."/>
            <person name="Zhou Y.H."/>
            <person name="Cheng J.X."/>
            <person name="Dai P.F."/>
            <person name="Guo W.B."/>
            <person name="Han X.H."/>
            <person name="Huang E.J."/>
            <person name="Li L.F."/>
            <person name="Wei W."/>
            <person name="Gao Y.C."/>
            <person name="Liu J.Z."/>
            <person name="Shao H.Z."/>
            <person name="Wang X."/>
            <person name="Wang C.C."/>
            <person name="Yang T.C."/>
            <person name="Huo Q.B."/>
            <person name="Li W."/>
            <person name="Chen H.Y."/>
            <person name="Chen S.E."/>
            <person name="Zhou L.G."/>
            <person name="Ni X.B."/>
            <person name="Tian J.H."/>
            <person name="Sheng Y."/>
            <person name="Liu T."/>
            <person name="Pan Y.S."/>
            <person name="Xia L.Y."/>
            <person name="Li J."/>
            <person name="Zhao F."/>
            <person name="Cao W.C."/>
        </authorList>
    </citation>
    <scope>NUCLEOTIDE SEQUENCE [LARGE SCALE GENOMIC DNA]</scope>
    <source>
        <strain evidence="2">HaeL-2018</strain>
    </source>
</reference>
<sequence length="178" mass="19956">MTVRTSFGQTTEKTHRISAVCPSTFITAVTSSSAEYKLAPQRITVSRRWGPVRPPRIASSPARSESRSVVRGLSSSASKVGRSRFGASLPTAHEERREQRVRWPEEQAAAKHGGGSRAGARTVRYYHHSPVQLLRKLLGEHAVRVLARRGERIHGRPRDTCEREERAPLTPSRHRHAR</sequence>
<proteinExistence type="predicted"/>
<feature type="compositionally biased region" description="Basic and acidic residues" evidence="1">
    <location>
        <begin position="92"/>
        <end position="109"/>
    </location>
</feature>